<comment type="caution">
    <text evidence="1">The sequence shown here is derived from an EMBL/GenBank/DDBJ whole genome shotgun (WGS) entry which is preliminary data.</text>
</comment>
<evidence type="ECO:0008006" key="3">
    <source>
        <dbReference type="Google" id="ProtNLM"/>
    </source>
</evidence>
<sequence>KMGATVDQGEYEKLGQRAAQMIIKERIAMLPAYFDKVIVAARSNVQGIKVSPTVWYGFLMNQMTTVSLAAE</sequence>
<dbReference type="RefSeq" id="WP_158626258.1">
    <property type="nucleotide sequence ID" value="NZ_RAWI01001270.1"/>
</dbReference>
<gene>
    <name evidence="1" type="ORF">D7Y13_44060</name>
</gene>
<feature type="non-terminal residue" evidence="1">
    <location>
        <position position="1"/>
    </location>
</feature>
<accession>A0ABX9Q393</accession>
<name>A0ABX9Q393_9BACT</name>
<proteinExistence type="predicted"/>
<evidence type="ECO:0000313" key="1">
    <source>
        <dbReference type="EMBL" id="RKH77449.1"/>
    </source>
</evidence>
<dbReference type="Proteomes" id="UP000278907">
    <property type="component" value="Unassembled WGS sequence"/>
</dbReference>
<organism evidence="1 2">
    <name type="scientific">Corallococcus praedator</name>
    <dbReference type="NCBI Taxonomy" id="2316724"/>
    <lineage>
        <taxon>Bacteria</taxon>
        <taxon>Pseudomonadati</taxon>
        <taxon>Myxococcota</taxon>
        <taxon>Myxococcia</taxon>
        <taxon>Myxococcales</taxon>
        <taxon>Cystobacterineae</taxon>
        <taxon>Myxococcaceae</taxon>
        <taxon>Corallococcus</taxon>
    </lineage>
</organism>
<reference evidence="1 2" key="1">
    <citation type="submission" date="2018-09" db="EMBL/GenBank/DDBJ databases">
        <authorList>
            <person name="Livingstone P.G."/>
            <person name="Whitworth D.E."/>
        </authorList>
    </citation>
    <scope>NUCLEOTIDE SEQUENCE [LARGE SCALE GENOMIC DNA]</scope>
    <source>
        <strain evidence="1 2">CA031B</strain>
    </source>
</reference>
<keyword evidence="2" id="KW-1185">Reference proteome</keyword>
<evidence type="ECO:0000313" key="2">
    <source>
        <dbReference type="Proteomes" id="UP000278907"/>
    </source>
</evidence>
<dbReference type="EMBL" id="RAWI01001270">
    <property type="protein sequence ID" value="RKH77449.1"/>
    <property type="molecule type" value="Genomic_DNA"/>
</dbReference>
<protein>
    <recommendedName>
        <fullName evidence="3">ABC transporter substrate-binding protein</fullName>
    </recommendedName>
</protein>